<evidence type="ECO:0000313" key="3">
    <source>
        <dbReference type="Proteomes" id="UP000006911"/>
    </source>
</evidence>
<gene>
    <name evidence="2" type="ORF">GSTUM_00001110001</name>
</gene>
<proteinExistence type="predicted"/>
<name>D5GDZ2_TUBMM</name>
<protein>
    <submittedName>
        <fullName evidence="2">(Perigord truffle) hypothetical protein</fullName>
    </submittedName>
</protein>
<keyword evidence="1" id="KW-0472">Membrane</keyword>
<dbReference type="HOGENOM" id="CLU_3070385_0_0_1"/>
<dbReference type="Proteomes" id="UP000006911">
    <property type="component" value="Unassembled WGS sequence"/>
</dbReference>
<dbReference type="EMBL" id="FN430155">
    <property type="protein sequence ID" value="CAZ82735.1"/>
    <property type="molecule type" value="Genomic_DNA"/>
</dbReference>
<dbReference type="GeneID" id="9184530"/>
<evidence type="ECO:0000256" key="1">
    <source>
        <dbReference type="SAM" id="Phobius"/>
    </source>
</evidence>
<sequence length="53" mass="6432">MQKVRSYYLFKFVFELLIKLLFHIIPSRAFFSLRFLLNFSKSSCLFSLVIYCL</sequence>
<keyword evidence="1" id="KW-1133">Transmembrane helix</keyword>
<keyword evidence="1" id="KW-0812">Transmembrane</keyword>
<dbReference type="InParanoid" id="D5GDZ2"/>
<reference evidence="2 3" key="1">
    <citation type="journal article" date="2010" name="Nature">
        <title>Perigord black truffle genome uncovers evolutionary origins and mechanisms of symbiosis.</title>
        <authorList>
            <person name="Martin F."/>
            <person name="Kohler A."/>
            <person name="Murat C."/>
            <person name="Balestrini R."/>
            <person name="Coutinho P.M."/>
            <person name="Jaillon O."/>
            <person name="Montanini B."/>
            <person name="Morin E."/>
            <person name="Noel B."/>
            <person name="Percudani R."/>
            <person name="Porcel B."/>
            <person name="Rubini A."/>
            <person name="Amicucci A."/>
            <person name="Amselem J."/>
            <person name="Anthouard V."/>
            <person name="Arcioni S."/>
            <person name="Artiguenave F."/>
            <person name="Aury J.M."/>
            <person name="Ballario P."/>
            <person name="Bolchi A."/>
            <person name="Brenna A."/>
            <person name="Brun A."/>
            <person name="Buee M."/>
            <person name="Cantarel B."/>
            <person name="Chevalier G."/>
            <person name="Couloux A."/>
            <person name="Da Silva C."/>
            <person name="Denoeud F."/>
            <person name="Duplessis S."/>
            <person name="Ghignone S."/>
            <person name="Hilselberger B."/>
            <person name="Iotti M."/>
            <person name="Marcais B."/>
            <person name="Mello A."/>
            <person name="Miranda M."/>
            <person name="Pacioni G."/>
            <person name="Quesneville H."/>
            <person name="Riccioni C."/>
            <person name="Ruotolo R."/>
            <person name="Splivallo R."/>
            <person name="Stocchi V."/>
            <person name="Tisserant E."/>
            <person name="Viscomi A.R."/>
            <person name="Zambonelli A."/>
            <person name="Zampieri E."/>
            <person name="Henrissat B."/>
            <person name="Lebrun M.H."/>
            <person name="Paolocci F."/>
            <person name="Bonfante P."/>
            <person name="Ottonello S."/>
            <person name="Wincker P."/>
        </authorList>
    </citation>
    <scope>NUCLEOTIDE SEQUENCE [LARGE SCALE GENOMIC DNA]</scope>
    <source>
        <strain evidence="2 3">Mel28</strain>
    </source>
</reference>
<accession>D5GDZ2</accession>
<evidence type="ECO:0000313" key="2">
    <source>
        <dbReference type="EMBL" id="CAZ82735.1"/>
    </source>
</evidence>
<feature type="transmembrane region" description="Helical" evidence="1">
    <location>
        <begin position="7"/>
        <end position="25"/>
    </location>
</feature>
<dbReference type="RefSeq" id="XP_002838544.1">
    <property type="nucleotide sequence ID" value="XM_002838498.1"/>
</dbReference>
<keyword evidence="3" id="KW-1185">Reference proteome</keyword>
<dbReference type="AlphaFoldDB" id="D5GDZ2"/>
<dbReference type="KEGG" id="tml:GSTUM_00001110001"/>
<organism evidence="2 3">
    <name type="scientific">Tuber melanosporum (strain Mel28)</name>
    <name type="common">Perigord black truffle</name>
    <dbReference type="NCBI Taxonomy" id="656061"/>
    <lineage>
        <taxon>Eukaryota</taxon>
        <taxon>Fungi</taxon>
        <taxon>Dikarya</taxon>
        <taxon>Ascomycota</taxon>
        <taxon>Pezizomycotina</taxon>
        <taxon>Pezizomycetes</taxon>
        <taxon>Pezizales</taxon>
        <taxon>Tuberaceae</taxon>
        <taxon>Tuber</taxon>
    </lineage>
</organism>